<reference evidence="1 2" key="1">
    <citation type="journal article" date="2014" name="Science">
        <title>Plant genetics. Early allopolyploid evolution in the post-Neolithic Brassica napus oilseed genome.</title>
        <authorList>
            <person name="Chalhoub B."/>
            <person name="Denoeud F."/>
            <person name="Liu S."/>
            <person name="Parkin I.A."/>
            <person name="Tang H."/>
            <person name="Wang X."/>
            <person name="Chiquet J."/>
            <person name="Belcram H."/>
            <person name="Tong C."/>
            <person name="Samans B."/>
            <person name="Correa M."/>
            <person name="Da Silva C."/>
            <person name="Just J."/>
            <person name="Falentin C."/>
            <person name="Koh C.S."/>
            <person name="Le Clainche I."/>
            <person name="Bernard M."/>
            <person name="Bento P."/>
            <person name="Noel B."/>
            <person name="Labadie K."/>
            <person name="Alberti A."/>
            <person name="Charles M."/>
            <person name="Arnaud D."/>
            <person name="Guo H."/>
            <person name="Daviaud C."/>
            <person name="Alamery S."/>
            <person name="Jabbari K."/>
            <person name="Zhao M."/>
            <person name="Edger P.P."/>
            <person name="Chelaifa H."/>
            <person name="Tack D."/>
            <person name="Lassalle G."/>
            <person name="Mestiri I."/>
            <person name="Schnel N."/>
            <person name="Le Paslier M.C."/>
            <person name="Fan G."/>
            <person name="Renault V."/>
            <person name="Bayer P.E."/>
            <person name="Golicz A.A."/>
            <person name="Manoli S."/>
            <person name="Lee T.H."/>
            <person name="Thi V.H."/>
            <person name="Chalabi S."/>
            <person name="Hu Q."/>
            <person name="Fan C."/>
            <person name="Tollenaere R."/>
            <person name="Lu Y."/>
            <person name="Battail C."/>
            <person name="Shen J."/>
            <person name="Sidebottom C.H."/>
            <person name="Wang X."/>
            <person name="Canaguier A."/>
            <person name="Chauveau A."/>
            <person name="Berard A."/>
            <person name="Deniot G."/>
            <person name="Guan M."/>
            <person name="Liu Z."/>
            <person name="Sun F."/>
            <person name="Lim Y.P."/>
            <person name="Lyons E."/>
            <person name="Town C.D."/>
            <person name="Bancroft I."/>
            <person name="Wang X."/>
            <person name="Meng J."/>
            <person name="Ma J."/>
            <person name="Pires J.C."/>
            <person name="King G.J."/>
            <person name="Brunel D."/>
            <person name="Delourme R."/>
            <person name="Renard M."/>
            <person name="Aury J.M."/>
            <person name="Adams K.L."/>
            <person name="Batley J."/>
            <person name="Snowdon R.J."/>
            <person name="Tost J."/>
            <person name="Edwards D."/>
            <person name="Zhou Y."/>
            <person name="Hua W."/>
            <person name="Sharpe A.G."/>
            <person name="Paterson A.H."/>
            <person name="Guan C."/>
            <person name="Wincker P."/>
        </authorList>
    </citation>
    <scope>NUCLEOTIDE SEQUENCE [LARGE SCALE GENOMIC DNA]</scope>
    <source>
        <strain evidence="2">cv. Darmor-bzh</strain>
    </source>
</reference>
<evidence type="ECO:0000313" key="2">
    <source>
        <dbReference type="Proteomes" id="UP000028999"/>
    </source>
</evidence>
<proteinExistence type="predicted"/>
<name>A0A078HGJ1_BRANA</name>
<accession>A0A078HGJ1</accession>
<dbReference type="Proteomes" id="UP000028999">
    <property type="component" value="Unassembled WGS sequence"/>
</dbReference>
<evidence type="ECO:0000313" key="1">
    <source>
        <dbReference type="EMBL" id="CDY36952.1"/>
    </source>
</evidence>
<keyword evidence="2" id="KW-1185">Reference proteome</keyword>
<sequence length="29" mass="3372">MSTPLRVSLYHGAWQLSKIWKLLSETVIN</sequence>
<dbReference type="EMBL" id="LK032388">
    <property type="protein sequence ID" value="CDY36952.1"/>
    <property type="molecule type" value="Genomic_DNA"/>
</dbReference>
<protein>
    <submittedName>
        <fullName evidence="1">BnaC09g17680D protein</fullName>
    </submittedName>
</protein>
<organism evidence="1 2">
    <name type="scientific">Brassica napus</name>
    <name type="common">Rape</name>
    <dbReference type="NCBI Taxonomy" id="3708"/>
    <lineage>
        <taxon>Eukaryota</taxon>
        <taxon>Viridiplantae</taxon>
        <taxon>Streptophyta</taxon>
        <taxon>Embryophyta</taxon>
        <taxon>Tracheophyta</taxon>
        <taxon>Spermatophyta</taxon>
        <taxon>Magnoliopsida</taxon>
        <taxon>eudicotyledons</taxon>
        <taxon>Gunneridae</taxon>
        <taxon>Pentapetalae</taxon>
        <taxon>rosids</taxon>
        <taxon>malvids</taxon>
        <taxon>Brassicales</taxon>
        <taxon>Brassicaceae</taxon>
        <taxon>Brassiceae</taxon>
        <taxon>Brassica</taxon>
    </lineage>
</organism>
<dbReference type="Gramene" id="CDY36952">
    <property type="protein sequence ID" value="CDY36952"/>
    <property type="gene ID" value="GSBRNA2T00063098001"/>
</dbReference>
<dbReference type="AlphaFoldDB" id="A0A078HGJ1"/>
<gene>
    <name evidence="1" type="primary">BnaC09g17680D</name>
    <name evidence="1" type="ORF">GSBRNA2T00063098001</name>
</gene>
<dbReference type="PaxDb" id="3708-A0A078HGJ1"/>